<gene>
    <name evidence="3" type="ORF">CORC01_03334</name>
</gene>
<evidence type="ECO:0000313" key="4">
    <source>
        <dbReference type="Proteomes" id="UP000176998"/>
    </source>
</evidence>
<dbReference type="OrthoDB" id="4835262at2759"/>
<feature type="coiled-coil region" evidence="1">
    <location>
        <begin position="98"/>
        <end position="132"/>
    </location>
</feature>
<accession>A0A1G4BIQ3</accession>
<comment type="caution">
    <text evidence="3">The sequence shown here is derived from an EMBL/GenBank/DDBJ whole genome shotgun (WGS) entry which is preliminary data.</text>
</comment>
<dbReference type="EMBL" id="MJBS01000020">
    <property type="protein sequence ID" value="OHF01301.1"/>
    <property type="molecule type" value="Genomic_DNA"/>
</dbReference>
<keyword evidence="1" id="KW-0175">Coiled coil</keyword>
<evidence type="ECO:0000256" key="1">
    <source>
        <dbReference type="SAM" id="Coils"/>
    </source>
</evidence>
<evidence type="ECO:0000313" key="3">
    <source>
        <dbReference type="EMBL" id="OHF01301.1"/>
    </source>
</evidence>
<dbReference type="RefSeq" id="XP_022478443.1">
    <property type="nucleotide sequence ID" value="XM_022614984.1"/>
</dbReference>
<dbReference type="Proteomes" id="UP000176998">
    <property type="component" value="Unassembled WGS sequence"/>
</dbReference>
<dbReference type="AlphaFoldDB" id="A0A1G4BIQ3"/>
<protein>
    <submittedName>
        <fullName evidence="3">Uncharacterized protein</fullName>
    </submittedName>
</protein>
<keyword evidence="4" id="KW-1185">Reference proteome</keyword>
<reference evidence="3 4" key="1">
    <citation type="submission" date="2016-09" db="EMBL/GenBank/DDBJ databases">
        <authorList>
            <person name="Capua I."/>
            <person name="De Benedictis P."/>
            <person name="Joannis T."/>
            <person name="Lombin L.H."/>
            <person name="Cattoli G."/>
        </authorList>
    </citation>
    <scope>NUCLEOTIDE SEQUENCE [LARGE SCALE GENOMIC DNA]</scope>
    <source>
        <strain evidence="3 4">IMI 309357</strain>
    </source>
</reference>
<feature type="region of interest" description="Disordered" evidence="2">
    <location>
        <begin position="170"/>
        <end position="195"/>
    </location>
</feature>
<name>A0A1G4BIQ3_9PEZI</name>
<proteinExistence type="predicted"/>
<evidence type="ECO:0000256" key="2">
    <source>
        <dbReference type="SAM" id="MobiDB-lite"/>
    </source>
</evidence>
<organism evidence="3 4">
    <name type="scientific">Colletotrichum orchidophilum</name>
    <dbReference type="NCBI Taxonomy" id="1209926"/>
    <lineage>
        <taxon>Eukaryota</taxon>
        <taxon>Fungi</taxon>
        <taxon>Dikarya</taxon>
        <taxon>Ascomycota</taxon>
        <taxon>Pezizomycotina</taxon>
        <taxon>Sordariomycetes</taxon>
        <taxon>Hypocreomycetidae</taxon>
        <taxon>Glomerellales</taxon>
        <taxon>Glomerellaceae</taxon>
        <taxon>Colletotrichum</taxon>
    </lineage>
</organism>
<dbReference type="GeneID" id="34556494"/>
<sequence length="320" mass="36552">MPPATSKKRSAIASKLEHAAAPSRTSIQNNVATANNTIPATQMAFGMSHIVVYQELMTMRRTLDDISRRQENSDETTKTSEARLQELQPMPKRLDDLGAELNNLYSAAEDKIRKQEDELRALANRLLQSDEERVALNHKVQQLVTKHSLQATQEDSDSFRVVARKRARAVDRGEDASTLSESEQQPKKSRFSLSNIPKPTVGALPVIVTRARPVRPKTSKLLQTRFETFQRYARTKMDEYERNTPENGNKLRGFINRFIEGIENEGISTAVQNKILEEYPASTREIKRHQKLRFIGVERGLRWDDVCRIVDDQKLQENVN</sequence>